<evidence type="ECO:0000313" key="1">
    <source>
        <dbReference type="EMBL" id="VDO94705.1"/>
    </source>
</evidence>
<evidence type="ECO:0000313" key="2">
    <source>
        <dbReference type="Proteomes" id="UP000279833"/>
    </source>
</evidence>
<reference evidence="3" key="1">
    <citation type="submission" date="2016-06" db="UniProtKB">
        <authorList>
            <consortium name="WormBaseParasite"/>
        </authorList>
    </citation>
    <scope>IDENTIFICATION</scope>
</reference>
<organism evidence="3">
    <name type="scientific">Schistosoma curassoni</name>
    <dbReference type="NCBI Taxonomy" id="6186"/>
    <lineage>
        <taxon>Eukaryota</taxon>
        <taxon>Metazoa</taxon>
        <taxon>Spiralia</taxon>
        <taxon>Lophotrochozoa</taxon>
        <taxon>Platyhelminthes</taxon>
        <taxon>Trematoda</taxon>
        <taxon>Digenea</taxon>
        <taxon>Strigeidida</taxon>
        <taxon>Schistosomatoidea</taxon>
        <taxon>Schistosomatidae</taxon>
        <taxon>Schistosoma</taxon>
    </lineage>
</organism>
<name>A0A183JRG9_9TREM</name>
<accession>A0A183JRG9</accession>
<proteinExistence type="predicted"/>
<protein>
    <submittedName>
        <fullName evidence="1 3">Uncharacterized protein</fullName>
    </submittedName>
</protein>
<sequence length="29" mass="3384">MLKNGPIKTLIIHNLVVYLFDHDLLVQHV</sequence>
<reference evidence="1 2" key="2">
    <citation type="submission" date="2018-11" db="EMBL/GenBank/DDBJ databases">
        <authorList>
            <consortium name="Pathogen Informatics"/>
        </authorList>
    </citation>
    <scope>NUCLEOTIDE SEQUENCE [LARGE SCALE GENOMIC DNA]</scope>
    <source>
        <strain evidence="1">Dakar</strain>
        <strain evidence="2">Dakar, Senegal</strain>
    </source>
</reference>
<keyword evidence="2" id="KW-1185">Reference proteome</keyword>
<dbReference type="AlphaFoldDB" id="A0A183JRG9"/>
<dbReference type="WBParaSite" id="SCUD_0000530801-mRNA-1">
    <property type="protein sequence ID" value="SCUD_0000530801-mRNA-1"/>
    <property type="gene ID" value="SCUD_0000530801"/>
</dbReference>
<dbReference type="Proteomes" id="UP000279833">
    <property type="component" value="Unassembled WGS sequence"/>
</dbReference>
<gene>
    <name evidence="1" type="ORF">SCUD_LOCUS5310</name>
</gene>
<dbReference type="EMBL" id="UZAK01008389">
    <property type="protein sequence ID" value="VDO94705.1"/>
    <property type="molecule type" value="Genomic_DNA"/>
</dbReference>
<evidence type="ECO:0000313" key="3">
    <source>
        <dbReference type="WBParaSite" id="SCUD_0000530801-mRNA-1"/>
    </source>
</evidence>